<dbReference type="Proteomes" id="UP000186469">
    <property type="component" value="Unassembled WGS sequence"/>
</dbReference>
<dbReference type="PANTHER" id="PTHR43483:SF3">
    <property type="entry name" value="MEMBRANE TRANSPORTER PROTEIN HI_0806-RELATED"/>
    <property type="match status" value="1"/>
</dbReference>
<evidence type="ECO:0000256" key="5">
    <source>
        <dbReference type="RuleBase" id="RU363041"/>
    </source>
</evidence>
<evidence type="ECO:0000313" key="7">
    <source>
        <dbReference type="Proteomes" id="UP000186469"/>
    </source>
</evidence>
<name>A0A1M7S1I5_9BACT</name>
<dbReference type="STRING" id="1121455.SAMN02745728_00454"/>
<feature type="transmembrane region" description="Helical" evidence="5">
    <location>
        <begin position="185"/>
        <end position="202"/>
    </location>
</feature>
<dbReference type="Pfam" id="PF01925">
    <property type="entry name" value="TauE"/>
    <property type="match status" value="1"/>
</dbReference>
<evidence type="ECO:0000313" key="6">
    <source>
        <dbReference type="EMBL" id="SHN52358.1"/>
    </source>
</evidence>
<dbReference type="PANTHER" id="PTHR43483">
    <property type="entry name" value="MEMBRANE TRANSPORTER PROTEIN HI_0806-RELATED"/>
    <property type="match status" value="1"/>
</dbReference>
<dbReference type="GO" id="GO:0005886">
    <property type="term" value="C:plasma membrane"/>
    <property type="evidence" value="ECO:0007669"/>
    <property type="project" value="UniProtKB-SubCell"/>
</dbReference>
<dbReference type="EMBL" id="FRDI01000002">
    <property type="protein sequence ID" value="SHN52358.1"/>
    <property type="molecule type" value="Genomic_DNA"/>
</dbReference>
<feature type="transmembrane region" description="Helical" evidence="5">
    <location>
        <begin position="292"/>
        <end position="313"/>
    </location>
</feature>
<accession>A0A1M7S1I5</accession>
<evidence type="ECO:0000256" key="3">
    <source>
        <dbReference type="ARBA" id="ARBA00022989"/>
    </source>
</evidence>
<reference evidence="6 7" key="1">
    <citation type="submission" date="2016-12" db="EMBL/GenBank/DDBJ databases">
        <authorList>
            <person name="Song W.-J."/>
            <person name="Kurnit D.M."/>
        </authorList>
    </citation>
    <scope>NUCLEOTIDE SEQUENCE [LARGE SCALE GENOMIC DNA]</scope>
    <source>
        <strain evidence="6 7">DSM 11393</strain>
    </source>
</reference>
<dbReference type="AlphaFoldDB" id="A0A1M7S1I5"/>
<keyword evidence="4 5" id="KW-0472">Membrane</keyword>
<keyword evidence="2 5" id="KW-0812">Transmembrane</keyword>
<feature type="transmembrane region" description="Helical" evidence="5">
    <location>
        <begin position="264"/>
        <end position="280"/>
    </location>
</feature>
<keyword evidence="3 5" id="KW-1133">Transmembrane helix</keyword>
<evidence type="ECO:0000256" key="1">
    <source>
        <dbReference type="ARBA" id="ARBA00004141"/>
    </source>
</evidence>
<evidence type="ECO:0000256" key="4">
    <source>
        <dbReference type="ARBA" id="ARBA00023136"/>
    </source>
</evidence>
<organism evidence="6 7">
    <name type="scientific">Desulfovibrio litoralis DSM 11393</name>
    <dbReference type="NCBI Taxonomy" id="1121455"/>
    <lineage>
        <taxon>Bacteria</taxon>
        <taxon>Pseudomonadati</taxon>
        <taxon>Thermodesulfobacteriota</taxon>
        <taxon>Desulfovibrionia</taxon>
        <taxon>Desulfovibrionales</taxon>
        <taxon>Desulfovibrionaceae</taxon>
        <taxon>Desulfovibrio</taxon>
    </lineage>
</organism>
<feature type="transmembrane region" description="Helical" evidence="5">
    <location>
        <begin position="12"/>
        <end position="38"/>
    </location>
</feature>
<keyword evidence="7" id="KW-1185">Reference proteome</keyword>
<dbReference type="OrthoDB" id="9788634at2"/>
<comment type="subcellular location">
    <subcellularLocation>
        <location evidence="5">Cell membrane</location>
        <topology evidence="5">Multi-pass membrane protein</topology>
    </subcellularLocation>
    <subcellularLocation>
        <location evidence="1">Membrane</location>
        <topology evidence="1">Multi-pass membrane protein</topology>
    </subcellularLocation>
</comment>
<dbReference type="InterPro" id="IPR002781">
    <property type="entry name" value="TM_pro_TauE-like"/>
</dbReference>
<sequence>MFFPTAGIEVNPFIPFVVAFVVSFFMSMGGISGAFLLLPFQMSFLGYINPSVSATNHLYNVVAIPSGVIRFIQEKRMVWPLTWIVVIGTLPGVLLGAIIRIKWLPDAASFKPFAGFVLLYIGGRLVLDLLRPQKAGQVKAEEAFRNLVKNFKETAQNQDVSSLQVVTVISKGLSKIEYEFYGERFSFSTKGVFFLCFVVGMVGGTYGIGGGAIMAPFLVSFFGLPIYTIAGATLMGTFITSFAGVGFYMLIAPYYPNLSVSPDFALGILLGVGGMCGMYCGARMQKHVPAKLLKWALAIVITFTALSYLSVLFH</sequence>
<evidence type="ECO:0000256" key="2">
    <source>
        <dbReference type="ARBA" id="ARBA00022692"/>
    </source>
</evidence>
<feature type="transmembrane region" description="Helical" evidence="5">
    <location>
        <begin position="78"/>
        <end position="101"/>
    </location>
</feature>
<dbReference type="RefSeq" id="WP_072696057.1">
    <property type="nucleotide sequence ID" value="NZ_FRDI01000002.1"/>
</dbReference>
<protein>
    <recommendedName>
        <fullName evidence="5">Probable membrane transporter protein</fullName>
    </recommendedName>
</protein>
<proteinExistence type="inferred from homology"/>
<comment type="similarity">
    <text evidence="5">Belongs to the 4-toluene sulfonate uptake permease (TSUP) (TC 2.A.102) family.</text>
</comment>
<gene>
    <name evidence="6" type="ORF">SAMN02745728_00454</name>
</gene>
<keyword evidence="5" id="KW-1003">Cell membrane</keyword>